<accession>A0A6L8VDF4</accession>
<organism evidence="1 2">
    <name type="scientific">Frigidibacter albus</name>
    <dbReference type="NCBI Taxonomy" id="1465486"/>
    <lineage>
        <taxon>Bacteria</taxon>
        <taxon>Pseudomonadati</taxon>
        <taxon>Pseudomonadota</taxon>
        <taxon>Alphaproteobacteria</taxon>
        <taxon>Rhodobacterales</taxon>
        <taxon>Paracoccaceae</taxon>
        <taxon>Frigidibacter</taxon>
    </lineage>
</organism>
<gene>
    <name evidence="1" type="ORF">GS660_04390</name>
</gene>
<name>A0A6L8VDF4_9RHOB</name>
<sequence length="152" mass="16550">MRQIILSCAIAFSSWQPALGAPDQDVVGEVYCLPLERLAEPAQDMDDLVATLETASVLRITAVGASFDELGFGFSEAFTIRLNHLGVVVMSQDVMIMDQMATDAPAGANHDDLLDFASRTLIYDDSSGRLDEMRVTSATREVELVGYSCARR</sequence>
<evidence type="ECO:0000313" key="1">
    <source>
        <dbReference type="EMBL" id="MZQ88337.1"/>
    </source>
</evidence>
<proteinExistence type="predicted"/>
<dbReference type="OrthoDB" id="9807502at2"/>
<dbReference type="Proteomes" id="UP000477083">
    <property type="component" value="Unassembled WGS sequence"/>
</dbReference>
<protein>
    <submittedName>
        <fullName evidence="1">Uncharacterized protein</fullName>
    </submittedName>
</protein>
<keyword evidence="2" id="KW-1185">Reference proteome</keyword>
<dbReference type="RefSeq" id="WP_161343779.1">
    <property type="nucleotide sequence ID" value="NZ_BMGW01000002.1"/>
</dbReference>
<dbReference type="EMBL" id="WWNR01000002">
    <property type="protein sequence ID" value="MZQ88337.1"/>
    <property type="molecule type" value="Genomic_DNA"/>
</dbReference>
<dbReference type="AlphaFoldDB" id="A0A6L8VDF4"/>
<reference evidence="1 2" key="1">
    <citation type="submission" date="2020-01" db="EMBL/GenBank/DDBJ databases">
        <title>Frigidibacter albus SP32T (=CGMCC 1.13995T).</title>
        <authorList>
            <person name="Liao X."/>
        </authorList>
    </citation>
    <scope>NUCLEOTIDE SEQUENCE [LARGE SCALE GENOMIC DNA]</scope>
    <source>
        <strain evidence="1 2">SP32</strain>
    </source>
</reference>
<evidence type="ECO:0000313" key="2">
    <source>
        <dbReference type="Proteomes" id="UP000477083"/>
    </source>
</evidence>
<comment type="caution">
    <text evidence="1">The sequence shown here is derived from an EMBL/GenBank/DDBJ whole genome shotgun (WGS) entry which is preliminary data.</text>
</comment>